<dbReference type="InterPro" id="IPR041320">
    <property type="entry name" value="CxC1"/>
</dbReference>
<evidence type="ECO:0000313" key="3">
    <source>
        <dbReference type="EMBL" id="KAL0061870.1"/>
    </source>
</evidence>
<feature type="region of interest" description="Disordered" evidence="1">
    <location>
        <begin position="450"/>
        <end position="482"/>
    </location>
</feature>
<evidence type="ECO:0000313" key="4">
    <source>
        <dbReference type="Proteomes" id="UP001437256"/>
    </source>
</evidence>
<reference evidence="3 4" key="1">
    <citation type="submission" date="2024-05" db="EMBL/GenBank/DDBJ databases">
        <title>A draft genome resource for the thread blight pathogen Marasmius tenuissimus strain MS-2.</title>
        <authorList>
            <person name="Yulfo-Soto G.E."/>
            <person name="Baruah I.K."/>
            <person name="Amoako-Attah I."/>
            <person name="Bukari Y."/>
            <person name="Meinhardt L.W."/>
            <person name="Bailey B.A."/>
            <person name="Cohen S.P."/>
        </authorList>
    </citation>
    <scope>NUCLEOTIDE SEQUENCE [LARGE SCALE GENOMIC DNA]</scope>
    <source>
        <strain evidence="3 4">MS-2</strain>
    </source>
</reference>
<feature type="compositionally biased region" description="Low complexity" evidence="1">
    <location>
        <begin position="66"/>
        <end position="83"/>
    </location>
</feature>
<dbReference type="Pfam" id="PF18802">
    <property type="entry name" value="CxC1"/>
    <property type="match status" value="1"/>
</dbReference>
<comment type="caution">
    <text evidence="3">The sequence shown here is derived from an EMBL/GenBank/DDBJ whole genome shotgun (WGS) entry which is preliminary data.</text>
</comment>
<organism evidence="3 4">
    <name type="scientific">Marasmius tenuissimus</name>
    <dbReference type="NCBI Taxonomy" id="585030"/>
    <lineage>
        <taxon>Eukaryota</taxon>
        <taxon>Fungi</taxon>
        <taxon>Dikarya</taxon>
        <taxon>Basidiomycota</taxon>
        <taxon>Agaricomycotina</taxon>
        <taxon>Agaricomycetes</taxon>
        <taxon>Agaricomycetidae</taxon>
        <taxon>Agaricales</taxon>
        <taxon>Marasmiineae</taxon>
        <taxon>Marasmiaceae</taxon>
        <taxon>Marasmius</taxon>
    </lineage>
</organism>
<feature type="compositionally biased region" description="Polar residues" evidence="1">
    <location>
        <begin position="49"/>
        <end position="61"/>
    </location>
</feature>
<feature type="compositionally biased region" description="Low complexity" evidence="1">
    <location>
        <begin position="334"/>
        <end position="359"/>
    </location>
</feature>
<dbReference type="EMBL" id="JBBXMP010000120">
    <property type="protein sequence ID" value="KAL0061870.1"/>
    <property type="molecule type" value="Genomic_DNA"/>
</dbReference>
<evidence type="ECO:0000259" key="2">
    <source>
        <dbReference type="Pfam" id="PF18802"/>
    </source>
</evidence>
<dbReference type="Proteomes" id="UP001437256">
    <property type="component" value="Unassembled WGS sequence"/>
</dbReference>
<feature type="region of interest" description="Disordered" evidence="1">
    <location>
        <begin position="1"/>
        <end position="34"/>
    </location>
</feature>
<gene>
    <name evidence="3" type="ORF">AAF712_011246</name>
</gene>
<feature type="domain" description="CxC1-like cysteine cluster associated with KDZ transposases" evidence="2">
    <location>
        <begin position="173"/>
        <end position="247"/>
    </location>
</feature>
<name>A0ABR2ZKN7_9AGAR</name>
<feature type="compositionally biased region" description="Low complexity" evidence="1">
    <location>
        <begin position="376"/>
        <end position="389"/>
    </location>
</feature>
<feature type="compositionally biased region" description="Basic and acidic residues" evidence="1">
    <location>
        <begin position="118"/>
        <end position="130"/>
    </location>
</feature>
<sequence>MTGLKNLAKRATMGVTPDSPQKKWKKKNGQPVDLGIQSLRLALLKRQLNEMSNRQPQTKSGSFDFPSTSTAESTSTPSCPTTPHLDPEMPPLNAGLLDSYDCDVDEALPPSSPCSPDKPSRKDEEEDKKRRWNETMKLMVDPLLDYWDRTVGKYPEDVARPPSNPCSSGSCVVDIATIHTIYFNYHRIETFHHCRCRMLPQVLVAHGLFPTSSSQPWMAISLDLLEFYRTLCQQSSDAVTALANALSSLYRGRGLRLLGTSGEAMQDPIRRALGNSLQWYDTLVNEVDQYVTQKIETIKQSLPVLDVPATHPSPLATSTAYTLLLKSPAPVSPIPTTSTTAPTASSPAPTILSPAPTTSNQPSAPETLGEEPPPASAGSRSPRPPSQGSCDPYLQRLELSRMRLARSIKHLYAISNNSPNSSHSFQNALKVSNQQFAAMGATRGLKVTGPGIDEEPLVGSLPTTLLPPPRTDMASPKKPKKEDVQAIFKARLGWFSPPA</sequence>
<proteinExistence type="predicted"/>
<evidence type="ECO:0000256" key="1">
    <source>
        <dbReference type="SAM" id="MobiDB-lite"/>
    </source>
</evidence>
<feature type="region of interest" description="Disordered" evidence="1">
    <location>
        <begin position="47"/>
        <end position="93"/>
    </location>
</feature>
<accession>A0ABR2ZKN7</accession>
<keyword evidence="4" id="KW-1185">Reference proteome</keyword>
<feature type="region of interest" description="Disordered" evidence="1">
    <location>
        <begin position="107"/>
        <end position="130"/>
    </location>
</feature>
<protein>
    <recommendedName>
        <fullName evidence="2">CxC1-like cysteine cluster associated with KDZ transposases domain-containing protein</fullName>
    </recommendedName>
</protein>
<feature type="region of interest" description="Disordered" evidence="1">
    <location>
        <begin position="332"/>
        <end position="392"/>
    </location>
</feature>